<dbReference type="GeneID" id="64598656"/>
<evidence type="ECO:0000313" key="2">
    <source>
        <dbReference type="EMBL" id="KAG1800908.1"/>
    </source>
</evidence>
<protein>
    <recommendedName>
        <fullName evidence="1">CxC2-like cysteine cluster KDZ transposase-associated domain-containing protein</fullName>
    </recommendedName>
</protein>
<sequence length="706" mass="80399">MSLKKLGLRIQLGHNPSDCSLDFCECTTAQICYKQLLHARLYPATTTDPRTAATFGVLEHYHLLSFELKVSTYKFYHNLARRSDNTGLTPIKDRYAPFMHIVHEWRHLRQLQCAVASSCPTAGRGHDPNGVGATQEGELAVMCPACPQPEMNLPAGWENSEPNVKWCYVLFIAMDANFRLKRKAVLSDQVDPGLNAGWGYFVEEQQYKSYLSHCMTEQQERSTCVSHNAINMADTKSSQGLAATGVGTVDCARHDMKRPNGVGDLQKGEKYLNMDYLMLSTLANSSVPVLNVSYNIACQWSKKFWNWMEAMPTHLHLPRDNLNIHYSVLKFHIGAHIEECQIAYSWNFGKFVGWTDGEAPERGWANINRVASSTKEMGPGTRRDTLDDYFGDWNWKKITALGMSISIHFCYQLTDSQTLILEWRSEIEAWEDDSTSPNSFQSRVISVMLAGVHSQLADLEASELQVGINCSLHCDISPSILISTGIDIEEQQQRLHCDIANLSLHPTDKQKEMLTHCTNTLQCKIDTWTRVQELYMPIVSTLRSSHLNPAAPTELKPQDFLLYLPSALDDTLHCDKQLRDNEWELCYAQALDALKKFKEKNLRGQAASMHAQALIAQVEARKDARMGTLSWIWVAHQADNSCTENDKVQDCIHIEWCKARARAARWSEEVDLLLEEMRRVLVYLEWEIEAWRSRATRHQINKLPEQ</sequence>
<name>A0A9P7J3I7_9AGAM</name>
<proteinExistence type="predicted"/>
<dbReference type="AlphaFoldDB" id="A0A9P7J3I7"/>
<comment type="caution">
    <text evidence="2">The sequence shown here is derived from an EMBL/GenBank/DDBJ whole genome shotgun (WGS) entry which is preliminary data.</text>
</comment>
<dbReference type="OrthoDB" id="2636792at2759"/>
<keyword evidence="3" id="KW-1185">Reference proteome</keyword>
<feature type="domain" description="CxC2-like cysteine cluster KDZ transposase-associated" evidence="1">
    <location>
        <begin position="19"/>
        <end position="87"/>
    </location>
</feature>
<dbReference type="InterPro" id="IPR041457">
    <property type="entry name" value="CxC2_KDZ-assoc"/>
</dbReference>
<evidence type="ECO:0000313" key="3">
    <source>
        <dbReference type="Proteomes" id="UP000719766"/>
    </source>
</evidence>
<dbReference type="Proteomes" id="UP000719766">
    <property type="component" value="Unassembled WGS sequence"/>
</dbReference>
<dbReference type="EMBL" id="JABBWE010000008">
    <property type="protein sequence ID" value="KAG1800908.1"/>
    <property type="molecule type" value="Genomic_DNA"/>
</dbReference>
<dbReference type="PANTHER" id="PTHR33096">
    <property type="entry name" value="CXC2 DOMAIN-CONTAINING PROTEIN"/>
    <property type="match status" value="1"/>
</dbReference>
<dbReference type="Pfam" id="PF18803">
    <property type="entry name" value="CxC2"/>
    <property type="match status" value="1"/>
</dbReference>
<dbReference type="RefSeq" id="XP_041164650.1">
    <property type="nucleotide sequence ID" value="XM_041304892.1"/>
</dbReference>
<organism evidence="2 3">
    <name type="scientific">Suillus plorans</name>
    <dbReference type="NCBI Taxonomy" id="116603"/>
    <lineage>
        <taxon>Eukaryota</taxon>
        <taxon>Fungi</taxon>
        <taxon>Dikarya</taxon>
        <taxon>Basidiomycota</taxon>
        <taxon>Agaricomycotina</taxon>
        <taxon>Agaricomycetes</taxon>
        <taxon>Agaricomycetidae</taxon>
        <taxon>Boletales</taxon>
        <taxon>Suillineae</taxon>
        <taxon>Suillaceae</taxon>
        <taxon>Suillus</taxon>
    </lineage>
</organism>
<evidence type="ECO:0000259" key="1">
    <source>
        <dbReference type="Pfam" id="PF18803"/>
    </source>
</evidence>
<dbReference type="Pfam" id="PF18758">
    <property type="entry name" value="KDZ"/>
    <property type="match status" value="1"/>
</dbReference>
<gene>
    <name evidence="2" type="ORF">HD556DRAFT_1430245</name>
</gene>
<accession>A0A9P7J3I7</accession>
<reference evidence="2" key="1">
    <citation type="journal article" date="2020" name="New Phytol.">
        <title>Comparative genomics reveals dynamic genome evolution in host specialist ectomycorrhizal fungi.</title>
        <authorList>
            <person name="Lofgren L.A."/>
            <person name="Nguyen N.H."/>
            <person name="Vilgalys R."/>
            <person name="Ruytinx J."/>
            <person name="Liao H.L."/>
            <person name="Branco S."/>
            <person name="Kuo A."/>
            <person name="LaButti K."/>
            <person name="Lipzen A."/>
            <person name="Andreopoulos W."/>
            <person name="Pangilinan J."/>
            <person name="Riley R."/>
            <person name="Hundley H."/>
            <person name="Na H."/>
            <person name="Barry K."/>
            <person name="Grigoriev I.V."/>
            <person name="Stajich J.E."/>
            <person name="Kennedy P.G."/>
        </authorList>
    </citation>
    <scope>NUCLEOTIDE SEQUENCE</scope>
    <source>
        <strain evidence="2">S12</strain>
    </source>
</reference>
<dbReference type="InterPro" id="IPR040521">
    <property type="entry name" value="KDZ"/>
</dbReference>
<dbReference type="PANTHER" id="PTHR33096:SF1">
    <property type="entry name" value="CXC1-LIKE CYSTEINE CLUSTER ASSOCIATED WITH KDZ TRANSPOSASES DOMAIN-CONTAINING PROTEIN"/>
    <property type="match status" value="1"/>
</dbReference>